<dbReference type="AlphaFoldDB" id="A0A9Q1HEN8"/>
<feature type="coiled-coil region" evidence="1">
    <location>
        <begin position="196"/>
        <end position="272"/>
    </location>
</feature>
<name>A0A9Q1HEN8_HOLLE</name>
<feature type="domain" description="Rabaptin coiled-coil" evidence="3">
    <location>
        <begin position="24"/>
        <end position="160"/>
    </location>
</feature>
<comment type="caution">
    <text evidence="4">The sequence shown here is derived from an EMBL/GenBank/DDBJ whole genome shotgun (WGS) entry which is preliminary data.</text>
</comment>
<feature type="coiled-coil region" evidence="1">
    <location>
        <begin position="300"/>
        <end position="334"/>
    </location>
</feature>
<feature type="domain" description="Rabaptin coiled-coil" evidence="3">
    <location>
        <begin position="207"/>
        <end position="407"/>
    </location>
</feature>
<gene>
    <name evidence="4" type="ORF">HOLleu_10185</name>
</gene>
<keyword evidence="5" id="KW-1185">Reference proteome</keyword>
<reference evidence="4" key="1">
    <citation type="submission" date="2021-10" db="EMBL/GenBank/DDBJ databases">
        <title>Tropical sea cucumber genome reveals ecological adaptation and Cuvierian tubules defense mechanism.</title>
        <authorList>
            <person name="Chen T."/>
        </authorList>
    </citation>
    <scope>NUCLEOTIDE SEQUENCE</scope>
    <source>
        <strain evidence="4">Nanhai2018</strain>
        <tissue evidence="4">Muscle</tissue>
    </source>
</reference>
<evidence type="ECO:0000256" key="2">
    <source>
        <dbReference type="SAM" id="MobiDB-lite"/>
    </source>
</evidence>
<dbReference type="Pfam" id="PF03528">
    <property type="entry name" value="Rabaptin"/>
    <property type="match status" value="2"/>
</dbReference>
<dbReference type="PANTHER" id="PTHR31179:SF7">
    <property type="entry name" value="FYVE-TYPE DOMAIN-CONTAINING PROTEIN"/>
    <property type="match status" value="1"/>
</dbReference>
<dbReference type="EMBL" id="JAIZAY010000004">
    <property type="protein sequence ID" value="KAJ8043200.1"/>
    <property type="molecule type" value="Genomic_DNA"/>
</dbReference>
<dbReference type="GO" id="GO:0008083">
    <property type="term" value="F:growth factor activity"/>
    <property type="evidence" value="ECO:0007669"/>
    <property type="project" value="InterPro"/>
</dbReference>
<dbReference type="Proteomes" id="UP001152320">
    <property type="component" value="Chromosome 4"/>
</dbReference>
<evidence type="ECO:0000259" key="3">
    <source>
        <dbReference type="Pfam" id="PF03528"/>
    </source>
</evidence>
<dbReference type="PANTHER" id="PTHR31179">
    <property type="entry name" value="RAB GTPASE-BINDING EFFECTOR PROTEIN"/>
    <property type="match status" value="1"/>
</dbReference>
<evidence type="ECO:0000313" key="5">
    <source>
        <dbReference type="Proteomes" id="UP001152320"/>
    </source>
</evidence>
<evidence type="ECO:0000313" key="4">
    <source>
        <dbReference type="EMBL" id="KAJ8043200.1"/>
    </source>
</evidence>
<dbReference type="OrthoDB" id="79940at2759"/>
<organism evidence="4 5">
    <name type="scientific">Holothuria leucospilota</name>
    <name type="common">Black long sea cucumber</name>
    <name type="synonym">Mertensiothuria leucospilota</name>
    <dbReference type="NCBI Taxonomy" id="206669"/>
    <lineage>
        <taxon>Eukaryota</taxon>
        <taxon>Metazoa</taxon>
        <taxon>Echinodermata</taxon>
        <taxon>Eleutherozoa</taxon>
        <taxon>Echinozoa</taxon>
        <taxon>Holothuroidea</taxon>
        <taxon>Aspidochirotacea</taxon>
        <taxon>Aspidochirotida</taxon>
        <taxon>Holothuriidae</taxon>
        <taxon>Holothuria</taxon>
    </lineage>
</organism>
<protein>
    <submittedName>
        <fullName evidence="4">Rab GTPase-binding effector protein 1</fullName>
    </submittedName>
</protein>
<evidence type="ECO:0000256" key="1">
    <source>
        <dbReference type="SAM" id="Coils"/>
    </source>
</evidence>
<dbReference type="GO" id="GO:0005096">
    <property type="term" value="F:GTPase activator activity"/>
    <property type="evidence" value="ECO:0007669"/>
    <property type="project" value="InterPro"/>
</dbReference>
<accession>A0A9Q1HEN8</accession>
<feature type="coiled-coil region" evidence="1">
    <location>
        <begin position="23"/>
        <end position="162"/>
    </location>
</feature>
<dbReference type="InterPro" id="IPR018514">
    <property type="entry name" value="Rabaptin_CC"/>
</dbReference>
<dbReference type="InterPro" id="IPR003914">
    <property type="entry name" value="Rabaptin"/>
</dbReference>
<proteinExistence type="predicted"/>
<keyword evidence="1" id="KW-0175">Coiled coil</keyword>
<feature type="region of interest" description="Disordered" evidence="2">
    <location>
        <begin position="411"/>
        <end position="446"/>
    </location>
</feature>
<sequence>MSDHVLRDGITGNGPGDINSCDVAELAKRVSELEITLNNVLHEKKLQEEDFAQKRAKFKEIFLLREDELVKEATTAREEKNRLEEELLGLKAAAAVIESTKQEEIKSLKQKYEEEVASFQKVMDEATSVASEETARAYQKERERLLELNESMAMELEEIRGQERRPGFVPEAGSKILTGFSKTFRSLASPGSSPTTAKEEKAAADAKQEAENLEQSMLQAQQHAEIMKSLVMPLEEEIKKLKETNTKVVEENRLLHNKVEKLQSKVDDFQRAKSPSEEVKDLSAVLEREKSSRTDLELFVAVLQKQKDVAQDNVDKLEKDLKDVCQILEKEKAKYDSLMQTWQMANDQFLESQRLQMMDMRRLESVLTEEQQRQVAVLQREDLQREEQEKRVRELEEKRQKLDQEVEKGLRNELNEESHPIPIPPASSSRPPQENVFSSSSRAEVTAAPDINPDDLAEFEGTTVTASDGEFSSPMHRRISEIETTGSMDGVGSYARSDDSHSVTSNYSLTEAQERAITSATPEREQIEQVLESAKSVTEDHPSLVGKRVVSETEWSRLQEEIRSARERVGKPCDLCPNYEQQLQTIQEREQVYRDKINSLNLVRMVLYTSKKEFTITVLKLNLLYCFSDVTIK</sequence>
<dbReference type="GO" id="GO:0006897">
    <property type="term" value="P:endocytosis"/>
    <property type="evidence" value="ECO:0007669"/>
    <property type="project" value="InterPro"/>
</dbReference>